<dbReference type="FunFam" id="2.60.260.20:FF:000005">
    <property type="entry name" value="Chaperone protein dnaJ 1, mitochondrial"/>
    <property type="match status" value="1"/>
</dbReference>
<organism evidence="8">
    <name type="scientific">Micromonas pusilla</name>
    <name type="common">Picoplanktonic green alga</name>
    <name type="synonym">Chromulina pusilla</name>
    <dbReference type="NCBI Taxonomy" id="38833"/>
    <lineage>
        <taxon>Eukaryota</taxon>
        <taxon>Viridiplantae</taxon>
        <taxon>Chlorophyta</taxon>
        <taxon>Mamiellophyceae</taxon>
        <taxon>Mamiellales</taxon>
        <taxon>Mamiellaceae</taxon>
        <taxon>Micromonas</taxon>
    </lineage>
</organism>
<protein>
    <recommendedName>
        <fullName evidence="7">CR-type domain-containing protein</fullName>
    </recommendedName>
</protein>
<feature type="zinc finger region" description="CR-type" evidence="6">
    <location>
        <begin position="31"/>
        <end position="112"/>
    </location>
</feature>
<evidence type="ECO:0000256" key="6">
    <source>
        <dbReference type="PROSITE-ProRule" id="PRU00546"/>
    </source>
</evidence>
<dbReference type="Pfam" id="PF00684">
    <property type="entry name" value="DnaJ_CXXCXGXG"/>
    <property type="match status" value="1"/>
</dbReference>
<reference evidence="8" key="1">
    <citation type="submission" date="2021-01" db="EMBL/GenBank/DDBJ databases">
        <authorList>
            <person name="Corre E."/>
            <person name="Pelletier E."/>
            <person name="Niang G."/>
            <person name="Scheremetjew M."/>
            <person name="Finn R."/>
            <person name="Kale V."/>
            <person name="Holt S."/>
            <person name="Cochrane G."/>
            <person name="Meng A."/>
            <person name="Brown T."/>
            <person name="Cohen L."/>
        </authorList>
    </citation>
    <scope>NUCLEOTIDE SEQUENCE</scope>
    <source>
        <strain evidence="8">CCMP494</strain>
    </source>
</reference>
<keyword evidence="1 6" id="KW-0479">Metal-binding</keyword>
<dbReference type="EMBL" id="HBEV01008056">
    <property type="protein sequence ID" value="CAD8587813.1"/>
    <property type="molecule type" value="Transcribed_RNA"/>
</dbReference>
<dbReference type="Pfam" id="PF01556">
    <property type="entry name" value="DnaJ_C"/>
    <property type="match status" value="1"/>
</dbReference>
<keyword evidence="2" id="KW-0677">Repeat</keyword>
<dbReference type="InterPro" id="IPR002939">
    <property type="entry name" value="DnaJ_C"/>
</dbReference>
<dbReference type="GO" id="GO:0005737">
    <property type="term" value="C:cytoplasm"/>
    <property type="evidence" value="ECO:0007669"/>
    <property type="project" value="TreeGrafter"/>
</dbReference>
<name>A0A7S0KRC0_MICPS</name>
<evidence type="ECO:0000256" key="3">
    <source>
        <dbReference type="ARBA" id="ARBA00022771"/>
    </source>
</evidence>
<evidence type="ECO:0000256" key="4">
    <source>
        <dbReference type="ARBA" id="ARBA00022833"/>
    </source>
</evidence>
<dbReference type="InterPro" id="IPR036410">
    <property type="entry name" value="HSP_DnaJ_Cys-rich_dom_sf"/>
</dbReference>
<feature type="domain" description="CR-type" evidence="7">
    <location>
        <begin position="31"/>
        <end position="112"/>
    </location>
</feature>
<keyword evidence="4 6" id="KW-0862">Zinc</keyword>
<dbReference type="AlphaFoldDB" id="A0A7S0KRC0"/>
<evidence type="ECO:0000256" key="2">
    <source>
        <dbReference type="ARBA" id="ARBA00022737"/>
    </source>
</evidence>
<dbReference type="FunFam" id="2.60.260.20:FF:000009">
    <property type="entry name" value="Putative Mitochondrial DnaJ chaperone"/>
    <property type="match status" value="1"/>
</dbReference>
<dbReference type="FunFam" id="2.10.230.10:FF:000002">
    <property type="entry name" value="Molecular chaperone DnaJ"/>
    <property type="match status" value="1"/>
</dbReference>
<evidence type="ECO:0000256" key="5">
    <source>
        <dbReference type="ARBA" id="ARBA00023186"/>
    </source>
</evidence>
<dbReference type="CDD" id="cd10719">
    <property type="entry name" value="DnaJ_zf"/>
    <property type="match status" value="1"/>
</dbReference>
<dbReference type="GO" id="GO:0008270">
    <property type="term" value="F:zinc ion binding"/>
    <property type="evidence" value="ECO:0007669"/>
    <property type="project" value="UniProtKB-KW"/>
</dbReference>
<dbReference type="SUPFAM" id="SSF57938">
    <property type="entry name" value="DnaJ/Hsp40 cysteine-rich domain"/>
    <property type="match status" value="1"/>
</dbReference>
<dbReference type="PROSITE" id="PS51188">
    <property type="entry name" value="ZF_CR"/>
    <property type="match status" value="1"/>
</dbReference>
<proteinExistence type="predicted"/>
<dbReference type="PANTHER" id="PTHR43096">
    <property type="entry name" value="DNAJ HOMOLOG 1, MITOCHONDRIAL-RELATED"/>
    <property type="match status" value="1"/>
</dbReference>
<dbReference type="InterPro" id="IPR008971">
    <property type="entry name" value="HSP40/DnaJ_pept-bd"/>
</dbReference>
<dbReference type="PANTHER" id="PTHR43096:SF10">
    <property type="entry name" value="CHAPERONE PROTEIN DNAJ A6, CHLOROPLASTIC"/>
    <property type="match status" value="1"/>
</dbReference>
<dbReference type="Gene3D" id="2.10.230.10">
    <property type="entry name" value="Heat shock protein DnaJ, cysteine-rich domain"/>
    <property type="match status" value="1"/>
</dbReference>
<accession>A0A7S0KRC0</accession>
<dbReference type="CDD" id="cd10747">
    <property type="entry name" value="DnaJ_C"/>
    <property type="match status" value="1"/>
</dbReference>
<dbReference type="InterPro" id="IPR001305">
    <property type="entry name" value="HSP_DnaJ_Cys-rich_dom"/>
</dbReference>
<dbReference type="GO" id="GO:0042026">
    <property type="term" value="P:protein refolding"/>
    <property type="evidence" value="ECO:0007669"/>
    <property type="project" value="TreeGrafter"/>
</dbReference>
<dbReference type="Gene3D" id="2.60.260.20">
    <property type="entry name" value="Urease metallochaperone UreE, N-terminal domain"/>
    <property type="match status" value="2"/>
</dbReference>
<evidence type="ECO:0000259" key="7">
    <source>
        <dbReference type="PROSITE" id="PS51188"/>
    </source>
</evidence>
<evidence type="ECO:0000313" key="8">
    <source>
        <dbReference type="EMBL" id="CAD8587813.1"/>
    </source>
</evidence>
<keyword evidence="5" id="KW-0143">Chaperone</keyword>
<evidence type="ECO:0000256" key="1">
    <source>
        <dbReference type="ARBA" id="ARBA00022723"/>
    </source>
</evidence>
<sequence length="254" mass="26823">MGGRQSQRNRPTQGDDERFDLQIEFLEAVFGCEKELDCMRLEECGECTGSGVKAGTSPKTCGTCGGQGQVVATVRTPLGNFQQVTACNACGGSGQTFTPCSACGGDGRVRRSKRISLRVPAGVDSGSRLRVRGEGNAGRKGGPPGDLYVFVGVKDDPDLKRFESINVSSTVTIPYTKAILGTTQKVRTVDGTVDLKIPAGVQPGATLLMAKRGVPKLGQPNVRGDQYVTVKVTIPKSVSGKEKELVEELEGLSN</sequence>
<gene>
    <name evidence="8" type="ORF">MSP1404_LOCUS6171</name>
</gene>
<dbReference type="SUPFAM" id="SSF49493">
    <property type="entry name" value="HSP40/DnaJ peptide-binding domain"/>
    <property type="match status" value="2"/>
</dbReference>
<dbReference type="GO" id="GO:0051082">
    <property type="term" value="F:unfolded protein binding"/>
    <property type="evidence" value="ECO:0007669"/>
    <property type="project" value="InterPro"/>
</dbReference>
<keyword evidence="3 6" id="KW-0863">Zinc-finger</keyword>
<dbReference type="GO" id="GO:0031072">
    <property type="term" value="F:heat shock protein binding"/>
    <property type="evidence" value="ECO:0007669"/>
    <property type="project" value="InterPro"/>
</dbReference>